<gene>
    <name evidence="2" type="ORF">Tci_889798</name>
</gene>
<evidence type="ECO:0000313" key="2">
    <source>
        <dbReference type="EMBL" id="GFD17829.1"/>
    </source>
</evidence>
<feature type="non-terminal residue" evidence="2">
    <location>
        <position position="1"/>
    </location>
</feature>
<organism evidence="2">
    <name type="scientific">Tanacetum cinerariifolium</name>
    <name type="common">Dalmatian daisy</name>
    <name type="synonym">Chrysanthemum cinerariifolium</name>
    <dbReference type="NCBI Taxonomy" id="118510"/>
    <lineage>
        <taxon>Eukaryota</taxon>
        <taxon>Viridiplantae</taxon>
        <taxon>Streptophyta</taxon>
        <taxon>Embryophyta</taxon>
        <taxon>Tracheophyta</taxon>
        <taxon>Spermatophyta</taxon>
        <taxon>Magnoliopsida</taxon>
        <taxon>eudicotyledons</taxon>
        <taxon>Gunneridae</taxon>
        <taxon>Pentapetalae</taxon>
        <taxon>asterids</taxon>
        <taxon>campanulids</taxon>
        <taxon>Asterales</taxon>
        <taxon>Asteraceae</taxon>
        <taxon>Asteroideae</taxon>
        <taxon>Anthemideae</taxon>
        <taxon>Anthemidinae</taxon>
        <taxon>Tanacetum</taxon>
    </lineage>
</organism>
<feature type="region of interest" description="Disordered" evidence="1">
    <location>
        <begin position="60"/>
        <end position="95"/>
    </location>
</feature>
<accession>A0A699U8U5</accession>
<proteinExistence type="predicted"/>
<protein>
    <submittedName>
        <fullName evidence="2">Uncharacterized protein</fullName>
    </submittedName>
</protein>
<comment type="caution">
    <text evidence="2">The sequence shown here is derived from an EMBL/GenBank/DDBJ whole genome shotgun (WGS) entry which is preliminary data.</text>
</comment>
<evidence type="ECO:0000256" key="1">
    <source>
        <dbReference type="SAM" id="MobiDB-lite"/>
    </source>
</evidence>
<dbReference type="AlphaFoldDB" id="A0A699U8U5"/>
<feature type="compositionally biased region" description="Basic and acidic residues" evidence="1">
    <location>
        <begin position="83"/>
        <end position="94"/>
    </location>
</feature>
<reference evidence="2" key="1">
    <citation type="journal article" date="2019" name="Sci. Rep.">
        <title>Draft genome of Tanacetum cinerariifolium, the natural source of mosquito coil.</title>
        <authorList>
            <person name="Yamashiro T."/>
            <person name="Shiraishi A."/>
            <person name="Satake H."/>
            <person name="Nakayama K."/>
        </authorList>
    </citation>
    <scope>NUCLEOTIDE SEQUENCE</scope>
</reference>
<dbReference type="EMBL" id="BKCJ011303186">
    <property type="protein sequence ID" value="GFD17829.1"/>
    <property type="molecule type" value="Genomic_DNA"/>
</dbReference>
<sequence>AVRTQPTLSSGMSARIAEAAALFLSYFRKTYRSSYETSSSSSLSLPIRKRYRGTFELILDTNDESSSSDDEGHGLDDDDHGLDDEGHGLEDKGPETYTFTVLSHVMSTSTYVDSETITQADEAQSS</sequence>
<name>A0A699U8U5_TANCI</name>